<dbReference type="AlphaFoldDB" id="A0A918C696"/>
<proteinExistence type="predicted"/>
<reference evidence="3" key="1">
    <citation type="journal article" date="2014" name="Int. J. Syst. Evol. Microbiol.">
        <title>Complete genome sequence of Corynebacterium casei LMG S-19264T (=DSM 44701T), isolated from a smear-ripened cheese.</title>
        <authorList>
            <consortium name="US DOE Joint Genome Institute (JGI-PGF)"/>
            <person name="Walter F."/>
            <person name="Albersmeier A."/>
            <person name="Kalinowski J."/>
            <person name="Ruckert C."/>
        </authorList>
    </citation>
    <scope>NUCLEOTIDE SEQUENCE</scope>
    <source>
        <strain evidence="3">JCM 4346</strain>
    </source>
</reference>
<feature type="transmembrane region" description="Helical" evidence="2">
    <location>
        <begin position="213"/>
        <end position="234"/>
    </location>
</feature>
<comment type="caution">
    <text evidence="3">The sequence shown here is derived from an EMBL/GenBank/DDBJ whole genome shotgun (WGS) entry which is preliminary data.</text>
</comment>
<feature type="compositionally biased region" description="Low complexity" evidence="1">
    <location>
        <begin position="1"/>
        <end position="13"/>
    </location>
</feature>
<reference evidence="3" key="2">
    <citation type="submission" date="2020-09" db="EMBL/GenBank/DDBJ databases">
        <authorList>
            <person name="Sun Q."/>
            <person name="Ohkuma M."/>
        </authorList>
    </citation>
    <scope>NUCLEOTIDE SEQUENCE</scope>
    <source>
        <strain evidence="3">JCM 4346</strain>
    </source>
</reference>
<feature type="transmembrane region" description="Helical" evidence="2">
    <location>
        <begin position="182"/>
        <end position="206"/>
    </location>
</feature>
<dbReference type="EMBL" id="BMSX01000005">
    <property type="protein sequence ID" value="GGR08799.1"/>
    <property type="molecule type" value="Genomic_DNA"/>
</dbReference>
<dbReference type="PANTHER" id="PTHR37305">
    <property type="entry name" value="INTEGRAL MEMBRANE PROTEIN-RELATED"/>
    <property type="match status" value="1"/>
</dbReference>
<keyword evidence="4" id="KW-1185">Reference proteome</keyword>
<feature type="transmembrane region" description="Helical" evidence="2">
    <location>
        <begin position="50"/>
        <end position="71"/>
    </location>
</feature>
<evidence type="ECO:0000313" key="3">
    <source>
        <dbReference type="EMBL" id="GGR08799.1"/>
    </source>
</evidence>
<keyword evidence="2" id="KW-0812">Transmembrane</keyword>
<dbReference type="Proteomes" id="UP000658320">
    <property type="component" value="Unassembled WGS sequence"/>
</dbReference>
<feature type="transmembrane region" description="Helical" evidence="2">
    <location>
        <begin position="264"/>
        <end position="285"/>
    </location>
</feature>
<feature type="transmembrane region" description="Helical" evidence="2">
    <location>
        <begin position="91"/>
        <end position="115"/>
    </location>
</feature>
<name>A0A918C696_9ACTN</name>
<feature type="region of interest" description="Disordered" evidence="1">
    <location>
        <begin position="1"/>
        <end position="25"/>
    </location>
</feature>
<feature type="transmembrane region" description="Helical" evidence="2">
    <location>
        <begin position="142"/>
        <end position="162"/>
    </location>
</feature>
<keyword evidence="2" id="KW-1133">Transmembrane helix</keyword>
<dbReference type="PANTHER" id="PTHR37305:SF1">
    <property type="entry name" value="MEMBRANE PROTEIN"/>
    <property type="match status" value="1"/>
</dbReference>
<accession>A0A918C696</accession>
<evidence type="ECO:0000256" key="2">
    <source>
        <dbReference type="SAM" id="Phobius"/>
    </source>
</evidence>
<organism evidence="3 4">
    <name type="scientific">Streptomyces aurantiogriseus</name>
    <dbReference type="NCBI Taxonomy" id="66870"/>
    <lineage>
        <taxon>Bacteria</taxon>
        <taxon>Bacillati</taxon>
        <taxon>Actinomycetota</taxon>
        <taxon>Actinomycetes</taxon>
        <taxon>Kitasatosporales</taxon>
        <taxon>Streptomycetaceae</taxon>
        <taxon>Streptomyces</taxon>
    </lineage>
</organism>
<evidence type="ECO:0000313" key="4">
    <source>
        <dbReference type="Proteomes" id="UP000658320"/>
    </source>
</evidence>
<keyword evidence="2" id="KW-0472">Membrane</keyword>
<gene>
    <name evidence="3" type="ORF">GCM10010251_25590</name>
</gene>
<protein>
    <submittedName>
        <fullName evidence="3">ABC transporter permease</fullName>
    </submittedName>
</protein>
<evidence type="ECO:0000256" key="1">
    <source>
        <dbReference type="SAM" id="MobiDB-lite"/>
    </source>
</evidence>
<sequence length="289" mass="29698">MTTMTETHNATTTSPSSPEAAQPARPRYKVTGLRVLRSEWAKLWTLRSTWITLALGLVFLIAFGVIAAAQYGSGSGLDDGGPGGDLSNADALGLSLFGISLAQMAFGILGVMVTAGEYSTGMIRSTLAAVPRRLPVLWSKSAVFGLVTFAVGTIGALVAFLIGNELVSGTAAELSLSDSGVVRSLLGAGVYLGLIAVIGTALGALFRSVAGGISVLVGTLMLVPNLTSLLPNSWEDDVNKYLPTNAGESLYSLTHDAASLSPTAGLLVLLGWSALALAGAAYRLVRKDA</sequence>